<dbReference type="Proteomes" id="UP001157502">
    <property type="component" value="Chromosome 11"/>
</dbReference>
<protein>
    <submittedName>
        <fullName evidence="1">Uncharacterized protein</fullName>
    </submittedName>
</protein>
<dbReference type="EMBL" id="CM055738">
    <property type="protein sequence ID" value="KAJ8004823.1"/>
    <property type="molecule type" value="Genomic_DNA"/>
</dbReference>
<gene>
    <name evidence="1" type="ORF">DPEC_G00140300</name>
</gene>
<comment type="caution">
    <text evidence="1">The sequence shown here is derived from an EMBL/GenBank/DDBJ whole genome shotgun (WGS) entry which is preliminary data.</text>
</comment>
<organism evidence="1 2">
    <name type="scientific">Dallia pectoralis</name>
    <name type="common">Alaska blackfish</name>
    <dbReference type="NCBI Taxonomy" id="75939"/>
    <lineage>
        <taxon>Eukaryota</taxon>
        <taxon>Metazoa</taxon>
        <taxon>Chordata</taxon>
        <taxon>Craniata</taxon>
        <taxon>Vertebrata</taxon>
        <taxon>Euteleostomi</taxon>
        <taxon>Actinopterygii</taxon>
        <taxon>Neopterygii</taxon>
        <taxon>Teleostei</taxon>
        <taxon>Protacanthopterygii</taxon>
        <taxon>Esociformes</taxon>
        <taxon>Umbridae</taxon>
        <taxon>Dallia</taxon>
    </lineage>
</organism>
<keyword evidence="2" id="KW-1185">Reference proteome</keyword>
<sequence>MACANISMDIQQPDEGEHDYDGHEEQGGKPLIKYYQPTELIPARKGPLHDLLLKQPAVLGFFIAGLLSNMLFKFPRLLQVIGVRPYVNICLLVNIGSIGVAIVGGVLIVVDLALWDDKAKDHMKLEALVLCVLLEEVIVTAVSSFWIHNKKPTHDM</sequence>
<reference evidence="1" key="1">
    <citation type="submission" date="2021-05" db="EMBL/GenBank/DDBJ databases">
        <authorList>
            <person name="Pan Q."/>
            <person name="Jouanno E."/>
            <person name="Zahm M."/>
            <person name="Klopp C."/>
            <person name="Cabau C."/>
            <person name="Louis A."/>
            <person name="Berthelot C."/>
            <person name="Parey E."/>
            <person name="Roest Crollius H."/>
            <person name="Montfort J."/>
            <person name="Robinson-Rechavi M."/>
            <person name="Bouchez O."/>
            <person name="Lampietro C."/>
            <person name="Lopez Roques C."/>
            <person name="Donnadieu C."/>
            <person name="Postlethwait J."/>
            <person name="Bobe J."/>
            <person name="Dillon D."/>
            <person name="Chandos A."/>
            <person name="von Hippel F."/>
            <person name="Guiguen Y."/>
        </authorList>
    </citation>
    <scope>NUCLEOTIDE SEQUENCE</scope>
    <source>
        <strain evidence="1">YG-Jan2019</strain>
    </source>
</reference>
<evidence type="ECO:0000313" key="2">
    <source>
        <dbReference type="Proteomes" id="UP001157502"/>
    </source>
</evidence>
<accession>A0ACC2GMY7</accession>
<proteinExistence type="predicted"/>
<evidence type="ECO:0000313" key="1">
    <source>
        <dbReference type="EMBL" id="KAJ8004823.1"/>
    </source>
</evidence>
<name>A0ACC2GMY7_DALPE</name>